<comment type="caution">
    <text evidence="2">The sequence shown here is derived from an EMBL/GenBank/DDBJ whole genome shotgun (WGS) entry which is preliminary data.</text>
</comment>
<dbReference type="AlphaFoldDB" id="A0AAV5W7K3"/>
<organism evidence="2 3">
    <name type="scientific">Pristionchus fissidentatus</name>
    <dbReference type="NCBI Taxonomy" id="1538716"/>
    <lineage>
        <taxon>Eukaryota</taxon>
        <taxon>Metazoa</taxon>
        <taxon>Ecdysozoa</taxon>
        <taxon>Nematoda</taxon>
        <taxon>Chromadorea</taxon>
        <taxon>Rhabditida</taxon>
        <taxon>Rhabditina</taxon>
        <taxon>Diplogasteromorpha</taxon>
        <taxon>Diplogasteroidea</taxon>
        <taxon>Neodiplogasteridae</taxon>
        <taxon>Pristionchus</taxon>
    </lineage>
</organism>
<sequence>PAARKCYDVTFTTTEVKCSRPDSVIVYSQQILGRNCRRREKRGLTGAPHHHGNEGRSGTPRAPNCGYRQS</sequence>
<evidence type="ECO:0000313" key="3">
    <source>
        <dbReference type="Proteomes" id="UP001432322"/>
    </source>
</evidence>
<reference evidence="2" key="1">
    <citation type="submission" date="2023-10" db="EMBL/GenBank/DDBJ databases">
        <title>Genome assembly of Pristionchus species.</title>
        <authorList>
            <person name="Yoshida K."/>
            <person name="Sommer R.J."/>
        </authorList>
    </citation>
    <scope>NUCLEOTIDE SEQUENCE</scope>
    <source>
        <strain evidence="2">RS5133</strain>
    </source>
</reference>
<name>A0AAV5W7K3_9BILA</name>
<feature type="non-terminal residue" evidence="2">
    <location>
        <position position="70"/>
    </location>
</feature>
<feature type="non-terminal residue" evidence="2">
    <location>
        <position position="1"/>
    </location>
</feature>
<dbReference type="EMBL" id="BTSY01000005">
    <property type="protein sequence ID" value="GMT26590.1"/>
    <property type="molecule type" value="Genomic_DNA"/>
</dbReference>
<evidence type="ECO:0000313" key="2">
    <source>
        <dbReference type="EMBL" id="GMT26590.1"/>
    </source>
</evidence>
<evidence type="ECO:0000256" key="1">
    <source>
        <dbReference type="SAM" id="MobiDB-lite"/>
    </source>
</evidence>
<keyword evidence="3" id="KW-1185">Reference proteome</keyword>
<dbReference type="Proteomes" id="UP001432322">
    <property type="component" value="Unassembled WGS sequence"/>
</dbReference>
<proteinExistence type="predicted"/>
<accession>A0AAV5W7K3</accession>
<evidence type="ECO:0008006" key="4">
    <source>
        <dbReference type="Google" id="ProtNLM"/>
    </source>
</evidence>
<protein>
    <recommendedName>
        <fullName evidence="4">Ribosomal protein</fullName>
    </recommendedName>
</protein>
<feature type="region of interest" description="Disordered" evidence="1">
    <location>
        <begin position="39"/>
        <end position="70"/>
    </location>
</feature>
<gene>
    <name evidence="2" type="ORF">PFISCL1PPCAC_17887</name>
</gene>